<dbReference type="GO" id="GO:0000462">
    <property type="term" value="P:maturation of SSU-rRNA from tricistronic rRNA transcript (SSU-rRNA, 5.8S rRNA, LSU-rRNA)"/>
    <property type="evidence" value="ECO:0007669"/>
    <property type="project" value="TreeGrafter"/>
</dbReference>
<feature type="compositionally biased region" description="Acidic residues" evidence="6">
    <location>
        <begin position="492"/>
        <end position="501"/>
    </location>
</feature>
<evidence type="ECO:0000313" key="9">
    <source>
        <dbReference type="Proteomes" id="UP000887229"/>
    </source>
</evidence>
<keyword evidence="9" id="KW-1185">Reference proteome</keyword>
<dbReference type="Pfam" id="PF04000">
    <property type="entry name" value="Sas10_Utp3"/>
    <property type="match status" value="1"/>
</dbReference>
<evidence type="ECO:0000256" key="4">
    <source>
        <dbReference type="ARBA" id="ARBA00023242"/>
    </source>
</evidence>
<feature type="compositionally biased region" description="Basic residues" evidence="6">
    <location>
        <begin position="653"/>
        <end position="668"/>
    </location>
</feature>
<feature type="region of interest" description="Disordered" evidence="6">
    <location>
        <begin position="154"/>
        <end position="220"/>
    </location>
</feature>
<dbReference type="Proteomes" id="UP000887229">
    <property type="component" value="Unassembled WGS sequence"/>
</dbReference>
<keyword evidence="5" id="KW-0175">Coiled coil</keyword>
<gene>
    <name evidence="8" type="ORF">F5Z01DRAFT_656949</name>
</gene>
<protein>
    <submittedName>
        <fullName evidence="8">Sas10 C-terminal domain-containing protein</fullName>
    </submittedName>
</protein>
<sequence length="711" mass="79682">MSLLSGSSKDNCHLISTLIGDGYVAPNRSPSSQSLSDIVPPSRPALVNVGVGARLLIVPPFLIATGNFLNPNRQACCPTHVIAYTDLVNQQPPRPTDMAKKRKASGRNTQPTGPREVDAADARLGPITSYKDVADSEDEYFINRDQIMIDDEPNMKRRKRAGDDIELSDDDLDDLDDDSEEADEVDDVDVKQLAKSKRLTKGVQSDEEEGDGEEEGDDRWWGSSRKEYYNADMIETEADALEEEAEAKRLQQKKLSKMTDEDFMFDGDEWLATEGSKEDEADQPVTEVLKEVEITDDMGTDERRRLLRMRYPEFEHIATELEQQTAALEVLKQQAQARGSKSLEAVQYWVLGCYVAALAGYFAILSSPARDSSRQQKALEALELRDHDVMATLVDCREAWRKIKDLKSLQSAEAEEEEVVAPYDIEGPLDQTEKKLRKKQKKVADKALSEKKAKKMAKAQAVEDKLADLYDLPLVTKKTKKKEKSVAAKDDSDSDFGEETSLDARTAADKAARKKSLKFYTSQVAQKANRRAGASRDAGGDMDIPYRERLKDRQARLLREAENRAKSGSKTGADLDDNSDSEEETHAKTMRNDEDEYYDMVKHTSDKNKQDKSARYAAFAAASKADRVVEREEVGQDGKRKITYAIEKNKGLAPKRKKEVRNPRVKKKMQFEAKQKKLASMKPIWKGGEPKGGYRGEVTGINTGVIKSTKL</sequence>
<dbReference type="RefSeq" id="XP_046117793.1">
    <property type="nucleotide sequence ID" value="XM_046263609.1"/>
</dbReference>
<comment type="subcellular location">
    <subcellularLocation>
        <location evidence="1">Nucleus</location>
    </subcellularLocation>
</comment>
<feature type="region of interest" description="Disordered" evidence="6">
    <location>
        <begin position="648"/>
        <end position="699"/>
    </location>
</feature>
<feature type="compositionally biased region" description="Basic and acidic residues" evidence="6">
    <location>
        <begin position="599"/>
        <end position="612"/>
    </location>
</feature>
<feature type="compositionally biased region" description="Basic and acidic residues" evidence="6">
    <location>
        <begin position="544"/>
        <end position="565"/>
    </location>
</feature>
<dbReference type="EMBL" id="MU251256">
    <property type="protein sequence ID" value="KAG9253869.1"/>
    <property type="molecule type" value="Genomic_DNA"/>
</dbReference>
<evidence type="ECO:0000256" key="3">
    <source>
        <dbReference type="ARBA" id="ARBA00022553"/>
    </source>
</evidence>
<name>A0A9P7ZKN5_9HYPO</name>
<proteinExistence type="inferred from homology"/>
<comment type="caution">
    <text evidence="8">The sequence shown here is derived from an EMBL/GenBank/DDBJ whole genome shotgun (WGS) entry which is preliminary data.</text>
</comment>
<feature type="coiled-coil region" evidence="5">
    <location>
        <begin position="231"/>
        <end position="261"/>
    </location>
</feature>
<feature type="compositionally biased region" description="Acidic residues" evidence="6">
    <location>
        <begin position="574"/>
        <end position="583"/>
    </location>
</feature>
<dbReference type="PANTHER" id="PTHR13237">
    <property type="entry name" value="SOMETHING ABOUT SILENCING PROTEIN 10-RELATED"/>
    <property type="match status" value="1"/>
</dbReference>
<keyword evidence="3" id="KW-0597">Phosphoprotein</keyword>
<feature type="domain" description="Sas10 C-terminal" evidence="7">
    <location>
        <begin position="637"/>
        <end position="711"/>
    </location>
</feature>
<dbReference type="OrthoDB" id="1924577at2759"/>
<comment type="similarity">
    <text evidence="2">Belongs to the SAS10 family.</text>
</comment>
<dbReference type="InterPro" id="IPR007146">
    <property type="entry name" value="Sas10/Utp3/C1D"/>
</dbReference>
<evidence type="ECO:0000313" key="8">
    <source>
        <dbReference type="EMBL" id="KAG9253869.1"/>
    </source>
</evidence>
<evidence type="ECO:0000256" key="5">
    <source>
        <dbReference type="SAM" id="Coils"/>
    </source>
</evidence>
<evidence type="ECO:0000256" key="2">
    <source>
        <dbReference type="ARBA" id="ARBA00010979"/>
    </source>
</evidence>
<feature type="compositionally biased region" description="Acidic residues" evidence="6">
    <location>
        <begin position="205"/>
        <end position="217"/>
    </location>
</feature>
<dbReference type="PANTHER" id="PTHR13237:SF8">
    <property type="entry name" value="SOMETHING ABOUT SILENCING PROTEIN 10"/>
    <property type="match status" value="1"/>
</dbReference>
<accession>A0A9P7ZKN5</accession>
<dbReference type="AlphaFoldDB" id="A0A9P7ZKN5"/>
<dbReference type="GeneID" id="70294512"/>
<feature type="region of interest" description="Disordered" evidence="6">
    <location>
        <begin position="88"/>
        <end position="130"/>
    </location>
</feature>
<evidence type="ECO:0000259" key="7">
    <source>
        <dbReference type="Pfam" id="PF09368"/>
    </source>
</evidence>
<reference evidence="8" key="1">
    <citation type="journal article" date="2021" name="IMA Fungus">
        <title>Genomic characterization of three marine fungi, including Emericellopsis atlantica sp. nov. with signatures of a generalist lifestyle and marine biomass degradation.</title>
        <authorList>
            <person name="Hagestad O.C."/>
            <person name="Hou L."/>
            <person name="Andersen J.H."/>
            <person name="Hansen E.H."/>
            <person name="Altermark B."/>
            <person name="Li C."/>
            <person name="Kuhnert E."/>
            <person name="Cox R.J."/>
            <person name="Crous P.W."/>
            <person name="Spatafora J.W."/>
            <person name="Lail K."/>
            <person name="Amirebrahimi M."/>
            <person name="Lipzen A."/>
            <person name="Pangilinan J."/>
            <person name="Andreopoulos W."/>
            <person name="Hayes R.D."/>
            <person name="Ng V."/>
            <person name="Grigoriev I.V."/>
            <person name="Jackson S.A."/>
            <person name="Sutton T.D.S."/>
            <person name="Dobson A.D.W."/>
            <person name="Rama T."/>
        </authorList>
    </citation>
    <scope>NUCLEOTIDE SEQUENCE</scope>
    <source>
        <strain evidence="8">TS7</strain>
    </source>
</reference>
<dbReference type="GO" id="GO:0032040">
    <property type="term" value="C:small-subunit processome"/>
    <property type="evidence" value="ECO:0007669"/>
    <property type="project" value="TreeGrafter"/>
</dbReference>
<keyword evidence="4" id="KW-0539">Nucleus</keyword>
<dbReference type="InterPro" id="IPR018972">
    <property type="entry name" value="Sas10_C_dom"/>
</dbReference>
<evidence type="ECO:0000256" key="1">
    <source>
        <dbReference type="ARBA" id="ARBA00004123"/>
    </source>
</evidence>
<organism evidence="8 9">
    <name type="scientific">Emericellopsis atlantica</name>
    <dbReference type="NCBI Taxonomy" id="2614577"/>
    <lineage>
        <taxon>Eukaryota</taxon>
        <taxon>Fungi</taxon>
        <taxon>Dikarya</taxon>
        <taxon>Ascomycota</taxon>
        <taxon>Pezizomycotina</taxon>
        <taxon>Sordariomycetes</taxon>
        <taxon>Hypocreomycetidae</taxon>
        <taxon>Hypocreales</taxon>
        <taxon>Bionectriaceae</taxon>
        <taxon>Emericellopsis</taxon>
    </lineage>
</organism>
<feature type="compositionally biased region" description="Acidic residues" evidence="6">
    <location>
        <begin position="164"/>
        <end position="187"/>
    </location>
</feature>
<evidence type="ECO:0000256" key="6">
    <source>
        <dbReference type="SAM" id="MobiDB-lite"/>
    </source>
</evidence>
<feature type="region of interest" description="Disordered" evidence="6">
    <location>
        <begin position="479"/>
        <end position="612"/>
    </location>
</feature>
<dbReference type="Pfam" id="PF09368">
    <property type="entry name" value="Sas10"/>
    <property type="match status" value="1"/>
</dbReference>